<evidence type="ECO:0000256" key="1">
    <source>
        <dbReference type="SAM" id="SignalP"/>
    </source>
</evidence>
<dbReference type="AlphaFoldDB" id="A0A2S8SSG0"/>
<dbReference type="OrthoDB" id="9798438at2"/>
<dbReference type="SUPFAM" id="SSF75011">
    <property type="entry name" value="3-carboxy-cis,cis-mucoante lactonizing enzyme"/>
    <property type="match status" value="1"/>
</dbReference>
<dbReference type="RefSeq" id="WP_105483889.1">
    <property type="nucleotide sequence ID" value="NZ_NIGF01000009.1"/>
</dbReference>
<name>A0A2S8SSG0_9BACT</name>
<evidence type="ECO:0000313" key="2">
    <source>
        <dbReference type="EMBL" id="PQV63727.1"/>
    </source>
</evidence>
<keyword evidence="3" id="KW-1185">Reference proteome</keyword>
<reference evidence="2 3" key="1">
    <citation type="journal article" date="2018" name="Syst. Appl. Microbiol.">
        <title>Abditibacterium utsteinense sp. nov., the first cultivated member of candidate phylum FBP, isolated from ice-free Antarctic soil samples.</title>
        <authorList>
            <person name="Tahon G."/>
            <person name="Tytgat B."/>
            <person name="Lebbe L."/>
            <person name="Carlier A."/>
            <person name="Willems A."/>
        </authorList>
    </citation>
    <scope>NUCLEOTIDE SEQUENCE [LARGE SCALE GENOMIC DNA]</scope>
    <source>
        <strain evidence="2 3">LMG 29911</strain>
    </source>
</reference>
<feature type="chain" id="PRO_5015752163" evidence="1">
    <location>
        <begin position="24"/>
        <end position="315"/>
    </location>
</feature>
<sequence>MKQLFYGCGIPFIFCGIALSAHSAENPAPTISTPTIATPTVSELVEADAPELPAPTLAATLQDPRLNEVSGLAASRRYPGLFYAHNDSGDTARVFLMNGKGETVAVINLKGAYARDWEDITLAGNEVYVGDIGDNLGNRDAVQIYRFAEPLLDSQKINQTVEVAPQVCAFRFPGAPRDAETLLASPDGRIWILSKESGGSTFFSQTFQDKKTKNLQRAGNTKIRFGAFGIFTKLATGGDFSDDGMKLVVTTYAQIYEWKLNAPFGVSDLTSIKPVIRDLPGLKQCESVCYSSDGKQIFVSSEGKNAPLWTFKSAF</sequence>
<dbReference type="Proteomes" id="UP000237684">
    <property type="component" value="Unassembled WGS sequence"/>
</dbReference>
<comment type="caution">
    <text evidence="2">The sequence shown here is derived from an EMBL/GenBank/DDBJ whole genome shotgun (WGS) entry which is preliminary data.</text>
</comment>
<evidence type="ECO:0000313" key="3">
    <source>
        <dbReference type="Proteomes" id="UP000237684"/>
    </source>
</evidence>
<keyword evidence="1" id="KW-0732">Signal</keyword>
<organism evidence="2 3">
    <name type="scientific">Abditibacterium utsteinense</name>
    <dbReference type="NCBI Taxonomy" id="1960156"/>
    <lineage>
        <taxon>Bacteria</taxon>
        <taxon>Pseudomonadati</taxon>
        <taxon>Abditibacteriota</taxon>
        <taxon>Abditibacteriia</taxon>
        <taxon>Abditibacteriales</taxon>
        <taxon>Abditibacteriaceae</taxon>
        <taxon>Abditibacterium</taxon>
    </lineage>
</organism>
<accession>A0A2S8SSG0</accession>
<dbReference type="InParanoid" id="A0A2S8SSG0"/>
<gene>
    <name evidence="2" type="ORF">B1R32_10967</name>
</gene>
<proteinExistence type="predicted"/>
<protein>
    <submittedName>
        <fullName evidence="2">Uncharacterized protein</fullName>
    </submittedName>
</protein>
<feature type="signal peptide" evidence="1">
    <location>
        <begin position="1"/>
        <end position="23"/>
    </location>
</feature>
<dbReference type="EMBL" id="NIGF01000009">
    <property type="protein sequence ID" value="PQV63727.1"/>
    <property type="molecule type" value="Genomic_DNA"/>
</dbReference>